<dbReference type="InterPro" id="IPR023393">
    <property type="entry name" value="START-like_dom_sf"/>
</dbReference>
<accession>A0AAU7GD72</accession>
<name>A0AAU7GD72_9MICO</name>
<protein>
    <submittedName>
        <fullName evidence="1">SRPBCC family protein</fullName>
    </submittedName>
</protein>
<evidence type="ECO:0000313" key="1">
    <source>
        <dbReference type="EMBL" id="XBM49162.1"/>
    </source>
</evidence>
<dbReference type="AlphaFoldDB" id="A0AAU7GD72"/>
<reference evidence="1" key="1">
    <citation type="submission" date="2024-05" db="EMBL/GenBank/DDBJ databases">
        <title>The Natural Products Discovery Center: Release of the First 8490 Sequenced Strains for Exploring Actinobacteria Biosynthetic Diversity.</title>
        <authorList>
            <person name="Kalkreuter E."/>
            <person name="Kautsar S.A."/>
            <person name="Yang D."/>
            <person name="Bader C.D."/>
            <person name="Teijaro C.N."/>
            <person name="Fluegel L."/>
            <person name="Davis C.M."/>
            <person name="Simpson J.R."/>
            <person name="Lauterbach L."/>
            <person name="Steele A.D."/>
            <person name="Gui C."/>
            <person name="Meng S."/>
            <person name="Li G."/>
            <person name="Viehrig K."/>
            <person name="Ye F."/>
            <person name="Su P."/>
            <person name="Kiefer A.F."/>
            <person name="Nichols A."/>
            <person name="Cepeda A.J."/>
            <person name="Yan W."/>
            <person name="Fan B."/>
            <person name="Jiang Y."/>
            <person name="Adhikari A."/>
            <person name="Zheng C.-J."/>
            <person name="Schuster L."/>
            <person name="Cowan T.M."/>
            <person name="Smanski M.J."/>
            <person name="Chevrette M.G."/>
            <person name="de Carvalho L.P.S."/>
            <person name="Shen B."/>
        </authorList>
    </citation>
    <scope>NUCLEOTIDE SEQUENCE</scope>
    <source>
        <strain evidence="1">NPDC080035</strain>
    </source>
</reference>
<dbReference type="InterPro" id="IPR019587">
    <property type="entry name" value="Polyketide_cyclase/dehydratase"/>
</dbReference>
<proteinExistence type="predicted"/>
<gene>
    <name evidence="1" type="ORF">AAME72_04705</name>
</gene>
<dbReference type="Gene3D" id="3.30.530.20">
    <property type="match status" value="1"/>
</dbReference>
<dbReference type="SUPFAM" id="SSF55961">
    <property type="entry name" value="Bet v1-like"/>
    <property type="match status" value="1"/>
</dbReference>
<dbReference type="EMBL" id="CP157390">
    <property type="protein sequence ID" value="XBM49162.1"/>
    <property type="molecule type" value="Genomic_DNA"/>
</dbReference>
<sequence length="152" mass="17146">MAVTVRRFSCPPEDVFAALADPWVYPTWVVGASRLRAADRRYPEQGARLHHSIGVWPFVLNDETKVEEWDPPRRMVLTARTWPFGEERVQIEASPRGPGCVVRMEEHPVRGPVTLIPSMLADVILHVRNVETLRRLEWVARGLAGSRASASA</sequence>
<organism evidence="1">
    <name type="scientific">Leifsonia sp. NPDC080035</name>
    <dbReference type="NCBI Taxonomy" id="3143936"/>
    <lineage>
        <taxon>Bacteria</taxon>
        <taxon>Bacillati</taxon>
        <taxon>Actinomycetota</taxon>
        <taxon>Actinomycetes</taxon>
        <taxon>Micrococcales</taxon>
        <taxon>Microbacteriaceae</taxon>
        <taxon>Leifsonia</taxon>
    </lineage>
</organism>
<dbReference type="Pfam" id="PF10604">
    <property type="entry name" value="Polyketide_cyc2"/>
    <property type="match status" value="1"/>
</dbReference>
<dbReference type="RefSeq" id="WP_348789081.1">
    <property type="nucleotide sequence ID" value="NZ_CP157390.1"/>
</dbReference>